<protein>
    <submittedName>
        <fullName evidence="2">Uncharacterized protein</fullName>
    </submittedName>
</protein>
<accession>A0A918HRI0</accession>
<proteinExistence type="predicted"/>
<gene>
    <name evidence="2" type="ORF">GCM10010226_92270</name>
</gene>
<dbReference type="Proteomes" id="UP000646776">
    <property type="component" value="Unassembled WGS sequence"/>
</dbReference>
<evidence type="ECO:0000256" key="1">
    <source>
        <dbReference type="SAM" id="MobiDB-lite"/>
    </source>
</evidence>
<reference evidence="2" key="1">
    <citation type="journal article" date="2014" name="Int. J. Syst. Evol. Microbiol.">
        <title>Complete genome sequence of Corynebacterium casei LMG S-19264T (=DSM 44701T), isolated from a smear-ripened cheese.</title>
        <authorList>
            <consortium name="US DOE Joint Genome Institute (JGI-PGF)"/>
            <person name="Walter F."/>
            <person name="Albersmeier A."/>
            <person name="Kalinowski J."/>
            <person name="Ruckert C."/>
        </authorList>
    </citation>
    <scope>NUCLEOTIDE SEQUENCE</scope>
    <source>
        <strain evidence="2">JCM 4125</strain>
    </source>
</reference>
<keyword evidence="3" id="KW-1185">Reference proteome</keyword>
<evidence type="ECO:0000313" key="2">
    <source>
        <dbReference type="EMBL" id="GGU01211.1"/>
    </source>
</evidence>
<feature type="region of interest" description="Disordered" evidence="1">
    <location>
        <begin position="1"/>
        <end position="30"/>
    </location>
</feature>
<evidence type="ECO:0000313" key="3">
    <source>
        <dbReference type="Proteomes" id="UP000646776"/>
    </source>
</evidence>
<name>A0A918HRI0_9ACTN</name>
<comment type="caution">
    <text evidence="2">The sequence shown here is derived from an EMBL/GenBank/DDBJ whole genome shotgun (WGS) entry which is preliminary data.</text>
</comment>
<feature type="compositionally biased region" description="Basic and acidic residues" evidence="1">
    <location>
        <begin position="84"/>
        <end position="97"/>
    </location>
</feature>
<dbReference type="AlphaFoldDB" id="A0A918HRI0"/>
<reference evidence="2" key="2">
    <citation type="submission" date="2020-09" db="EMBL/GenBank/DDBJ databases">
        <authorList>
            <person name="Sun Q."/>
            <person name="Ohkuma M."/>
        </authorList>
    </citation>
    <scope>NUCLEOTIDE SEQUENCE</scope>
    <source>
        <strain evidence="2">JCM 4125</strain>
    </source>
</reference>
<feature type="region of interest" description="Disordered" evidence="1">
    <location>
        <begin position="61"/>
        <end position="150"/>
    </location>
</feature>
<dbReference type="EMBL" id="BMSA01000076">
    <property type="protein sequence ID" value="GGU01211.1"/>
    <property type="molecule type" value="Genomic_DNA"/>
</dbReference>
<sequence>MQVNASDETPEVNDQATPEDGQAAPVGGKVKDFFKKNGPKILVVGGAVLAVWAALTLHPDDEQASHEISEIDPPIPAPEPEPAADEKTKRGGPELHSVRGALVDIGDRQASAKAQENYRRDVGGDLPTGKTWRPPHSRGGDSPEDFDLSS</sequence>
<feature type="compositionally biased region" description="Polar residues" evidence="1">
    <location>
        <begin position="1"/>
        <end position="16"/>
    </location>
</feature>
<organism evidence="2 3">
    <name type="scientific">Streptomyces phaeofaciens</name>
    <dbReference type="NCBI Taxonomy" id="68254"/>
    <lineage>
        <taxon>Bacteria</taxon>
        <taxon>Bacillati</taxon>
        <taxon>Actinomycetota</taxon>
        <taxon>Actinomycetes</taxon>
        <taxon>Kitasatosporales</taxon>
        <taxon>Streptomycetaceae</taxon>
        <taxon>Streptomyces</taxon>
    </lineage>
</organism>